<sequence length="160" mass="17727">MTDSRERANLRVPRPRPGITRSPSTRSSAAFEDFRPPPGGAGPAGSQALRGNSSRISLNSLNEQFASTRQEYELWDDDGSSIYERLTNASEAGDPETGEKILMSSADGFGLLYHADEAPPGPGLSYWDYYDILCLPRDGKELSQEQIRSAYFRLFLLFLS</sequence>
<organism evidence="2 3">
    <name type="scientific">Fusarium oligoseptatum</name>
    <dbReference type="NCBI Taxonomy" id="2604345"/>
    <lineage>
        <taxon>Eukaryota</taxon>
        <taxon>Fungi</taxon>
        <taxon>Dikarya</taxon>
        <taxon>Ascomycota</taxon>
        <taxon>Pezizomycotina</taxon>
        <taxon>Sordariomycetes</taxon>
        <taxon>Hypocreomycetidae</taxon>
        <taxon>Hypocreales</taxon>
        <taxon>Nectriaceae</taxon>
        <taxon>Fusarium</taxon>
        <taxon>Fusarium solani species complex</taxon>
    </lineage>
</organism>
<gene>
    <name evidence="2" type="ORF">CEP52_013537</name>
</gene>
<comment type="caution">
    <text evidence="2">The sequence shown here is derived from an EMBL/GenBank/DDBJ whole genome shotgun (WGS) entry which is preliminary data.</text>
</comment>
<dbReference type="CDD" id="cd06257">
    <property type="entry name" value="DnaJ"/>
    <property type="match status" value="1"/>
</dbReference>
<name>A0A428STE9_9HYPO</name>
<keyword evidence="3" id="KW-1185">Reference proteome</keyword>
<evidence type="ECO:0000313" key="3">
    <source>
        <dbReference type="Proteomes" id="UP000287144"/>
    </source>
</evidence>
<feature type="region of interest" description="Disordered" evidence="1">
    <location>
        <begin position="1"/>
        <end position="53"/>
    </location>
</feature>
<dbReference type="AlphaFoldDB" id="A0A428STE9"/>
<proteinExistence type="predicted"/>
<protein>
    <submittedName>
        <fullName evidence="2">Uncharacterized protein</fullName>
    </submittedName>
</protein>
<evidence type="ECO:0000256" key="1">
    <source>
        <dbReference type="SAM" id="MobiDB-lite"/>
    </source>
</evidence>
<reference evidence="2 3" key="1">
    <citation type="submission" date="2017-06" db="EMBL/GenBank/DDBJ databases">
        <title>Comparative genomic analysis of Ambrosia Fusariam Clade fungi.</title>
        <authorList>
            <person name="Stajich J.E."/>
            <person name="Carrillo J."/>
            <person name="Kijimoto T."/>
            <person name="Eskalen A."/>
            <person name="O'Donnell K."/>
            <person name="Kasson M."/>
        </authorList>
    </citation>
    <scope>NUCLEOTIDE SEQUENCE [LARGE SCALE GENOMIC DNA]</scope>
    <source>
        <strain evidence="2 3">NRRL62579</strain>
    </source>
</reference>
<dbReference type="EMBL" id="NKCK01000193">
    <property type="protein sequence ID" value="RSL92970.1"/>
    <property type="molecule type" value="Genomic_DNA"/>
</dbReference>
<dbReference type="InterPro" id="IPR001623">
    <property type="entry name" value="DnaJ_domain"/>
</dbReference>
<evidence type="ECO:0000313" key="2">
    <source>
        <dbReference type="EMBL" id="RSL92970.1"/>
    </source>
</evidence>
<dbReference type="STRING" id="1325735.A0A428STE9"/>
<accession>A0A428STE9</accession>
<dbReference type="Proteomes" id="UP000287144">
    <property type="component" value="Unassembled WGS sequence"/>
</dbReference>